<sequence length="331" mass="35556">MKKILLLLSLLALASLISMNWMTLPSDTASPAPVVAKHGRSNKAPAESQAAHTLGQFTGLWGNTNSTSAPADKADPFDLLWARTLSPADQLEGKEDAQDQLRKLAQENPHYVKKLVALYDSETYAASRELIINLLASIPSAETLALSRRLASSPDSGQRKAALSMLGNLNINLQEERELILLSLNNQQVPAVALQALAALKAPAPAGIDGPPKPANNMLDSADTKTTAAVIRQLQSLTENPDATVRSRSISQLAQWDKNDSSLNYFSTALNDQIPEVRQAAIFAIAQSGTNAETVKQLLTSLVNNASETTIIKTSARQVLERLADNKHVAN</sequence>
<gene>
    <name evidence="2" type="ORF">H8L47_15115</name>
</gene>
<proteinExistence type="predicted"/>
<accession>A0ABR6ZAT7</accession>
<feature type="signal peptide" evidence="1">
    <location>
        <begin position="1"/>
        <end position="20"/>
    </location>
</feature>
<dbReference type="RefSeq" id="WP_186954426.1">
    <property type="nucleotide sequence ID" value="NZ_JACOFX010000007.1"/>
</dbReference>
<name>A0ABR6ZAT7_9BURK</name>
<dbReference type="InterPro" id="IPR016024">
    <property type="entry name" value="ARM-type_fold"/>
</dbReference>
<dbReference type="Proteomes" id="UP000646911">
    <property type="component" value="Unassembled WGS sequence"/>
</dbReference>
<feature type="chain" id="PRO_5046735933" evidence="1">
    <location>
        <begin position="21"/>
        <end position="331"/>
    </location>
</feature>
<evidence type="ECO:0000256" key="1">
    <source>
        <dbReference type="SAM" id="SignalP"/>
    </source>
</evidence>
<keyword evidence="3" id="KW-1185">Reference proteome</keyword>
<dbReference type="SUPFAM" id="SSF48371">
    <property type="entry name" value="ARM repeat"/>
    <property type="match status" value="1"/>
</dbReference>
<evidence type="ECO:0000313" key="2">
    <source>
        <dbReference type="EMBL" id="MBC3908887.1"/>
    </source>
</evidence>
<comment type="caution">
    <text evidence="2">The sequence shown here is derived from an EMBL/GenBank/DDBJ whole genome shotgun (WGS) entry which is preliminary data.</text>
</comment>
<dbReference type="Pfam" id="PF13646">
    <property type="entry name" value="HEAT_2"/>
    <property type="match status" value="1"/>
</dbReference>
<protein>
    <submittedName>
        <fullName evidence="2">HEAT repeat domain-containing protein</fullName>
    </submittedName>
</protein>
<keyword evidence="1" id="KW-0732">Signal</keyword>
<organism evidence="2 3">
    <name type="scientific">Undibacterium umbellatum</name>
    <dbReference type="NCBI Taxonomy" id="2762300"/>
    <lineage>
        <taxon>Bacteria</taxon>
        <taxon>Pseudomonadati</taxon>
        <taxon>Pseudomonadota</taxon>
        <taxon>Betaproteobacteria</taxon>
        <taxon>Burkholderiales</taxon>
        <taxon>Oxalobacteraceae</taxon>
        <taxon>Undibacterium</taxon>
    </lineage>
</organism>
<reference evidence="2 3" key="1">
    <citation type="submission" date="2020-08" db="EMBL/GenBank/DDBJ databases">
        <title>Novel species isolated from subtropical streams in China.</title>
        <authorList>
            <person name="Lu H."/>
        </authorList>
    </citation>
    <scope>NUCLEOTIDE SEQUENCE [LARGE SCALE GENOMIC DNA]</scope>
    <source>
        <strain evidence="2 3">NL8W</strain>
    </source>
</reference>
<dbReference type="Gene3D" id="1.25.10.10">
    <property type="entry name" value="Leucine-rich Repeat Variant"/>
    <property type="match status" value="1"/>
</dbReference>
<dbReference type="InterPro" id="IPR011989">
    <property type="entry name" value="ARM-like"/>
</dbReference>
<dbReference type="EMBL" id="JACOFX010000007">
    <property type="protein sequence ID" value="MBC3908887.1"/>
    <property type="molecule type" value="Genomic_DNA"/>
</dbReference>
<evidence type="ECO:0000313" key="3">
    <source>
        <dbReference type="Proteomes" id="UP000646911"/>
    </source>
</evidence>